<dbReference type="Proteomes" id="UP001301442">
    <property type="component" value="Chromosome"/>
</dbReference>
<protein>
    <submittedName>
        <fullName evidence="2">DUF3014 domain-containing protein</fullName>
    </submittedName>
</protein>
<dbReference type="EMBL" id="CP136600">
    <property type="protein sequence ID" value="WOH37628.1"/>
    <property type="molecule type" value="Genomic_DNA"/>
</dbReference>
<keyword evidence="3" id="KW-1185">Reference proteome</keyword>
<keyword evidence="1" id="KW-1133">Transmembrane helix</keyword>
<gene>
    <name evidence="2" type="ORF">RI844_20060</name>
</gene>
<accession>A0ABZ0GPU7</accession>
<dbReference type="Pfam" id="PF11219">
    <property type="entry name" value="DUF3014"/>
    <property type="match status" value="1"/>
</dbReference>
<keyword evidence="1" id="KW-0472">Membrane</keyword>
<sequence>MSAANSNIDSSITSKSSSSTLVFVIILVVVITVFGYLFLQDDEAEIKPVASEEIITEPEVIVPVKVETISVPVKVQEPVATEPEIVKPSLPVLDQSDAFVVAKITEISWRKELLGLLLTDDLVRRVVVFTDNFSRGEMAYSHLPLKPLTGKFSVKPDINEADDIYQFNDSNFTRYEDYIELLHSFEPEALASNFILIKPLFEQAFTELGYPDQTFEQVLYLAIERVLDFPVPSEQPVLVQPSVVYKYQNQKLESLADADKFLLRLGKENLLQLKAIALELDNQLNLQNNQ</sequence>
<dbReference type="RefSeq" id="WP_348396414.1">
    <property type="nucleotide sequence ID" value="NZ_CP136600.1"/>
</dbReference>
<dbReference type="InterPro" id="IPR021382">
    <property type="entry name" value="DUF3014"/>
</dbReference>
<proteinExistence type="predicted"/>
<organism evidence="2 3">
    <name type="scientific">Thalassotalea fonticola</name>
    <dbReference type="NCBI Taxonomy" id="3065649"/>
    <lineage>
        <taxon>Bacteria</taxon>
        <taxon>Pseudomonadati</taxon>
        <taxon>Pseudomonadota</taxon>
        <taxon>Gammaproteobacteria</taxon>
        <taxon>Alteromonadales</taxon>
        <taxon>Colwelliaceae</taxon>
        <taxon>Thalassotalea</taxon>
    </lineage>
</organism>
<evidence type="ECO:0000313" key="3">
    <source>
        <dbReference type="Proteomes" id="UP001301442"/>
    </source>
</evidence>
<keyword evidence="1" id="KW-0812">Transmembrane</keyword>
<evidence type="ECO:0000313" key="2">
    <source>
        <dbReference type="EMBL" id="WOH37628.1"/>
    </source>
</evidence>
<feature type="transmembrane region" description="Helical" evidence="1">
    <location>
        <begin position="21"/>
        <end position="39"/>
    </location>
</feature>
<name>A0ABZ0GPU7_9GAMM</name>
<evidence type="ECO:0000256" key="1">
    <source>
        <dbReference type="SAM" id="Phobius"/>
    </source>
</evidence>
<reference evidence="2 3" key="1">
    <citation type="submission" date="2023-09" db="EMBL/GenBank/DDBJ databases">
        <authorList>
            <person name="Qi X."/>
        </authorList>
    </citation>
    <scope>NUCLEOTIDE SEQUENCE [LARGE SCALE GENOMIC DNA]</scope>
    <source>
        <strain evidence="2 3">S1-1</strain>
    </source>
</reference>